<keyword evidence="3" id="KW-1015">Disulfide bond</keyword>
<evidence type="ECO:0000256" key="3">
    <source>
        <dbReference type="ARBA" id="ARBA00023157"/>
    </source>
</evidence>
<dbReference type="Pfam" id="PF01108">
    <property type="entry name" value="Tissue_fac"/>
    <property type="match status" value="1"/>
</dbReference>
<dbReference type="InterPro" id="IPR003961">
    <property type="entry name" value="FN3_dom"/>
</dbReference>
<feature type="signal peptide" evidence="5">
    <location>
        <begin position="1"/>
        <end position="18"/>
    </location>
</feature>
<dbReference type="InterPro" id="IPR015373">
    <property type="entry name" value="Interferon/interleukin_rcp_dom"/>
</dbReference>
<feature type="chain" id="PRO_5043966723" evidence="5">
    <location>
        <begin position="19"/>
        <end position="230"/>
    </location>
</feature>
<dbReference type="AlphaFoldDB" id="A0AAV6FUR6"/>
<dbReference type="PANTHER" id="PTHR20859">
    <property type="entry name" value="INTERFERON/INTERLEUKIN RECEPTOR"/>
    <property type="match status" value="1"/>
</dbReference>
<sequence>MSVSIPLIVLSNALLVWCAAVGLHQQDDAPTLELNFQSLDYRNILHWKMQPSTLDTVLFSVQYKIYGDKQWTDVRHCQNISQHQCDLSKETSDPREWYYARVQASSNGVISEWTLSTRFFPQWASLFSPPTLKLNVTEQSIVIRVQAPRTAHRRANGGLIPITKYERVRFRIYLTHDNGEQEQHDIDVCSKELRIVNLKPKTSYCLQAETLVPRRGQVSDRGPMTCVTTP</sequence>
<keyword evidence="9" id="KW-1185">Reference proteome</keyword>
<accession>A0AAV6FUR6</accession>
<dbReference type="SUPFAM" id="SSF49265">
    <property type="entry name" value="Fibronectin type III"/>
    <property type="match status" value="2"/>
</dbReference>
<dbReference type="PANTHER" id="PTHR20859:SF53">
    <property type="entry name" value="INTERLEUKIN-22 RECEPTOR SUBUNIT ALPHA-1"/>
    <property type="match status" value="1"/>
</dbReference>
<dbReference type="InterPro" id="IPR050650">
    <property type="entry name" value="Type-II_Cytokine-TF_Rcpt"/>
</dbReference>
<reference evidence="8" key="1">
    <citation type="submission" date="2020-10" db="EMBL/GenBank/DDBJ databases">
        <title>Chromosome-scale genome assembly of the Allis shad, Alosa alosa.</title>
        <authorList>
            <person name="Margot Z."/>
            <person name="Christophe K."/>
            <person name="Cabau C."/>
            <person name="Louis A."/>
            <person name="Berthelot C."/>
            <person name="Parey E."/>
            <person name="Roest Crollius H."/>
            <person name="Montfort J."/>
            <person name="Robinson-Rechavi M."/>
            <person name="Bucao C."/>
            <person name="Bouchez O."/>
            <person name="Gislard M."/>
            <person name="Lluch J."/>
            <person name="Milhes M."/>
            <person name="Lampietro C."/>
            <person name="Lopez Roques C."/>
            <person name="Donnadieu C."/>
            <person name="Braasch I."/>
            <person name="Desvignes T."/>
            <person name="Postlethwait J."/>
            <person name="Bobe J."/>
            <person name="Guiguen Y."/>
        </authorList>
    </citation>
    <scope>NUCLEOTIDE SEQUENCE</scope>
    <source>
        <strain evidence="8">M-15738</strain>
        <tissue evidence="8">Blood</tissue>
    </source>
</reference>
<organism evidence="8 9">
    <name type="scientific">Alosa alosa</name>
    <name type="common">allis shad</name>
    <dbReference type="NCBI Taxonomy" id="278164"/>
    <lineage>
        <taxon>Eukaryota</taxon>
        <taxon>Metazoa</taxon>
        <taxon>Chordata</taxon>
        <taxon>Craniata</taxon>
        <taxon>Vertebrata</taxon>
        <taxon>Euteleostomi</taxon>
        <taxon>Actinopterygii</taxon>
        <taxon>Neopterygii</taxon>
        <taxon>Teleostei</taxon>
        <taxon>Clupei</taxon>
        <taxon>Clupeiformes</taxon>
        <taxon>Clupeoidei</taxon>
        <taxon>Clupeidae</taxon>
        <taxon>Alosa</taxon>
    </lineage>
</organism>
<keyword evidence="4" id="KW-0675">Receptor</keyword>
<keyword evidence="2 5" id="KW-0732">Signal</keyword>
<dbReference type="InterPro" id="IPR013783">
    <property type="entry name" value="Ig-like_fold"/>
</dbReference>
<dbReference type="Pfam" id="PF09294">
    <property type="entry name" value="Interfer-bind"/>
    <property type="match status" value="1"/>
</dbReference>
<dbReference type="Gene3D" id="2.60.40.10">
    <property type="entry name" value="Immunoglobulins"/>
    <property type="match status" value="2"/>
</dbReference>
<evidence type="ECO:0000259" key="7">
    <source>
        <dbReference type="Pfam" id="PF09294"/>
    </source>
</evidence>
<dbReference type="GO" id="GO:0004896">
    <property type="term" value="F:cytokine receptor activity"/>
    <property type="evidence" value="ECO:0007669"/>
    <property type="project" value="TreeGrafter"/>
</dbReference>
<evidence type="ECO:0000313" key="8">
    <source>
        <dbReference type="EMBL" id="KAG5266505.1"/>
    </source>
</evidence>
<dbReference type="FunFam" id="2.60.40.10:FF:000348">
    <property type="entry name" value="Interleukin 20 receptor subunit alpha"/>
    <property type="match status" value="1"/>
</dbReference>
<feature type="domain" description="Interferon/interleukin receptor" evidence="7">
    <location>
        <begin position="127"/>
        <end position="230"/>
    </location>
</feature>
<evidence type="ECO:0000256" key="4">
    <source>
        <dbReference type="ARBA" id="ARBA00023170"/>
    </source>
</evidence>
<evidence type="ECO:0000256" key="2">
    <source>
        <dbReference type="ARBA" id="ARBA00022729"/>
    </source>
</evidence>
<evidence type="ECO:0000256" key="1">
    <source>
        <dbReference type="ARBA" id="ARBA00005399"/>
    </source>
</evidence>
<evidence type="ECO:0000259" key="6">
    <source>
        <dbReference type="Pfam" id="PF01108"/>
    </source>
</evidence>
<comment type="caution">
    <text evidence="8">The sequence shown here is derived from an EMBL/GenBank/DDBJ whole genome shotgun (WGS) entry which is preliminary data.</text>
</comment>
<protein>
    <submittedName>
        <fullName evidence="8">Uncharacterized protein</fullName>
    </submittedName>
</protein>
<evidence type="ECO:0000313" key="9">
    <source>
        <dbReference type="Proteomes" id="UP000823561"/>
    </source>
</evidence>
<evidence type="ECO:0000256" key="5">
    <source>
        <dbReference type="SAM" id="SignalP"/>
    </source>
</evidence>
<dbReference type="GO" id="GO:0005886">
    <property type="term" value="C:plasma membrane"/>
    <property type="evidence" value="ECO:0007669"/>
    <property type="project" value="TreeGrafter"/>
</dbReference>
<comment type="similarity">
    <text evidence="1">Belongs to the type II cytokine receptor family.</text>
</comment>
<proteinExistence type="inferred from homology"/>
<dbReference type="EMBL" id="JADWDJ010000018">
    <property type="protein sequence ID" value="KAG5266505.1"/>
    <property type="molecule type" value="Genomic_DNA"/>
</dbReference>
<name>A0AAV6FUR6_9TELE</name>
<dbReference type="Proteomes" id="UP000823561">
    <property type="component" value="Chromosome 18"/>
</dbReference>
<gene>
    <name evidence="8" type="ORF">AALO_G00232830</name>
</gene>
<feature type="domain" description="Fibronectin type-III" evidence="6">
    <location>
        <begin position="14"/>
        <end position="113"/>
    </location>
</feature>
<dbReference type="InterPro" id="IPR036116">
    <property type="entry name" value="FN3_sf"/>
</dbReference>